<dbReference type="AlphaFoldDB" id="A0A6M2DAY1"/>
<proteinExistence type="predicted"/>
<dbReference type="EMBL" id="GHWJ01010736">
    <property type="protein sequence ID" value="NOV43473.1"/>
    <property type="molecule type" value="Transcribed_RNA"/>
</dbReference>
<evidence type="ECO:0000256" key="2">
    <source>
        <dbReference type="SAM" id="SignalP"/>
    </source>
</evidence>
<evidence type="ECO:0000313" key="3">
    <source>
        <dbReference type="EMBL" id="NOV43473.1"/>
    </source>
</evidence>
<dbReference type="OrthoDB" id="272512at2759"/>
<feature type="compositionally biased region" description="Basic and acidic residues" evidence="1">
    <location>
        <begin position="63"/>
        <end position="73"/>
    </location>
</feature>
<feature type="region of interest" description="Disordered" evidence="1">
    <location>
        <begin position="53"/>
        <end position="73"/>
    </location>
</feature>
<feature type="chain" id="PRO_5027052327" evidence="2">
    <location>
        <begin position="20"/>
        <end position="73"/>
    </location>
</feature>
<protein>
    <submittedName>
        <fullName evidence="3">Putative secreted protein ovary overexpressed</fullName>
    </submittedName>
</protein>
<name>A0A6M2DAY1_RHIMP</name>
<dbReference type="VEuPathDB" id="VectorBase:LOC119177001"/>
<evidence type="ECO:0000256" key="1">
    <source>
        <dbReference type="SAM" id="MobiDB-lite"/>
    </source>
</evidence>
<feature type="signal peptide" evidence="2">
    <location>
        <begin position="1"/>
        <end position="19"/>
    </location>
</feature>
<sequence length="73" mass="8128">MVDFVQLIWILLALPKSAAMSLFYKIDTAALGGIHFEDFKEFIAMTKWTDILASPSGNSDSLDGDKYVPSKEE</sequence>
<keyword evidence="2" id="KW-0732">Signal</keyword>
<organism evidence="3">
    <name type="scientific">Rhipicephalus microplus</name>
    <name type="common">Cattle tick</name>
    <name type="synonym">Boophilus microplus</name>
    <dbReference type="NCBI Taxonomy" id="6941"/>
    <lineage>
        <taxon>Eukaryota</taxon>
        <taxon>Metazoa</taxon>
        <taxon>Ecdysozoa</taxon>
        <taxon>Arthropoda</taxon>
        <taxon>Chelicerata</taxon>
        <taxon>Arachnida</taxon>
        <taxon>Acari</taxon>
        <taxon>Parasitiformes</taxon>
        <taxon>Ixodida</taxon>
        <taxon>Ixodoidea</taxon>
        <taxon>Ixodidae</taxon>
        <taxon>Rhipicephalinae</taxon>
        <taxon>Rhipicephalus</taxon>
        <taxon>Boophilus</taxon>
    </lineage>
</organism>
<reference evidence="3" key="1">
    <citation type="submission" date="2019-09" db="EMBL/GenBank/DDBJ databases">
        <title>Organ-specific transcriptomic study of the physiology of the cattle tick, Rhipicephalus microplus.</title>
        <authorList>
            <person name="Tirloni L."/>
            <person name="Braz G."/>
            <person name="Gandara A.C.P."/>
            <person name="Sabadin G.A."/>
            <person name="da Silva R.M."/>
            <person name="Guizzo M.G."/>
            <person name="Machado J.A."/>
            <person name="Costa E.P."/>
            <person name="Gomes H.F."/>
            <person name="Moraes J."/>
            <person name="Mota M.B.S."/>
            <person name="Mesquita R.D."/>
            <person name="Alvarenga P.H."/>
            <person name="Alves F."/>
            <person name="Seixas A."/>
            <person name="da Fonseca R.N."/>
            <person name="Fogaca A."/>
            <person name="Logullo C."/>
            <person name="Tanaka A."/>
            <person name="Daffre S."/>
            <person name="Termignoni C."/>
            <person name="Vaz I.S.Jr."/>
            <person name="Oliveira P.L."/>
            <person name="Ribeiro J.M."/>
        </authorList>
    </citation>
    <scope>NUCLEOTIDE SEQUENCE</scope>
    <source>
        <strain evidence="3">Porto Alegre</strain>
    </source>
</reference>
<accession>A0A6M2DAY1</accession>